<reference evidence="1" key="2">
    <citation type="submission" date="2022-06" db="EMBL/GenBank/DDBJ databases">
        <title>Thermospira aquatica gen. nov., sp. nov.</title>
        <authorList>
            <person name="Ben Ali Gam Z."/>
            <person name="Labat M."/>
        </authorList>
    </citation>
    <scope>NUCLEOTIDE SEQUENCE</scope>
    <source>
        <strain evidence="1">F1F22</strain>
    </source>
</reference>
<reference evidence="1" key="1">
    <citation type="submission" date="2021-04" db="EMBL/GenBank/DDBJ databases">
        <authorList>
            <person name="Postec A."/>
        </authorList>
    </citation>
    <scope>NUCLEOTIDE SEQUENCE</scope>
    <source>
        <strain evidence="1">F1F22</strain>
    </source>
</reference>
<protein>
    <recommendedName>
        <fullName evidence="3">DUF3352 domain-containing protein</fullName>
    </recommendedName>
</protein>
<dbReference type="RefSeq" id="WP_271436429.1">
    <property type="nucleotide sequence ID" value="NZ_CP073355.1"/>
</dbReference>
<proteinExistence type="predicted"/>
<dbReference type="KEGG" id="taqu:KDW03_05735"/>
<name>A0AAX3BG29_9SPIR</name>
<dbReference type="Proteomes" id="UP001056539">
    <property type="component" value="Chromosome"/>
</dbReference>
<dbReference type="EMBL" id="CP073355">
    <property type="protein sequence ID" value="URA11297.1"/>
    <property type="molecule type" value="Genomic_DNA"/>
</dbReference>
<evidence type="ECO:0000313" key="1">
    <source>
        <dbReference type="EMBL" id="URA11297.1"/>
    </source>
</evidence>
<accession>A0AAX3BG29</accession>
<dbReference type="AlphaFoldDB" id="A0AAX3BG29"/>
<sequence length="474" mass="53977">MKRFGVVFLFLGVFFQGFASSSLEPILASGELVIVVPSHGYLVNSLRFLYSHFYGANFTQKWAELSAQSKAGYGVDVLDPGSLASIGIQTNAPMAFVHVEADRGYLALPLANQKTFEVYLKKNLPQTAFRFVSNYVLLSQNEGVFAALSNRLLKTDAFVMSEAKLPGLWSNGWIWFESRYLSSITRGTGVSDRVNLPLGFGLVNVIFSQKSLLLRMYTAAIDKSQQELLYQLQRFENNPRFQVLDFVRGNPLLLGQVSLNISQLYRYYRAVDKLDILGIGQMVVSLRRDYGVDMERDLIHNSEGRLVLIVDRYQNNQFLYYGSIGIKNTTLAKNLMESLKNMVLQKGDQLYAFEVFTIPFYHYKMTNSSFYFGLVDNEFFFASDKDLLVQCIKDIYEKKSGNPQPPFFMNPKQRTGMQLKVDVQTLLASFAQDSGIRLAREFFVGMESIEMESYPDTTTPAYGWSTEVRLNFYK</sequence>
<keyword evidence="2" id="KW-1185">Reference proteome</keyword>
<gene>
    <name evidence="1" type="ORF">KDW03_05735</name>
</gene>
<organism evidence="1 2">
    <name type="scientific">Thermospira aquatica</name>
    <dbReference type="NCBI Taxonomy" id="2828656"/>
    <lineage>
        <taxon>Bacteria</taxon>
        <taxon>Pseudomonadati</taxon>
        <taxon>Spirochaetota</taxon>
        <taxon>Spirochaetia</taxon>
        <taxon>Brevinematales</taxon>
        <taxon>Thermospiraceae</taxon>
        <taxon>Thermospira</taxon>
    </lineage>
</organism>
<evidence type="ECO:0000313" key="2">
    <source>
        <dbReference type="Proteomes" id="UP001056539"/>
    </source>
</evidence>
<evidence type="ECO:0008006" key="3">
    <source>
        <dbReference type="Google" id="ProtNLM"/>
    </source>
</evidence>